<gene>
    <name evidence="4" type="primary">prfB</name>
    <name evidence="8" type="ORF">Athens101428_775</name>
</gene>
<sequence length="343" mass="38912">MSTPKTRIEEIKRKLNIEKLKARTAEIEKQSTEPAFWQDYERAGKLMQELAELQTTITSLHKLENDIASTPSDPSDPSTLHNQIERNLNELETKLYLSGKYDRNDAILSIRAGQGGTEAMDWTKMLARMYVRFAENKNWKASEIERTPGQEAGFKSVSFEIIGPFAYGFLKGEAGTHRLVRQSPFNADKLRQTSFAAVEILPVSEKETEIEIPDSDLEMETMRSSGPGGQNVNKVSTAVRLTHKPTGITIKVASTRYQAKNRELALKILQARLAQISEEKQKQEEAKLKGDYVPPNWGTQIRSYVLHPYKMVKDHRTKVETSNAEEVLDGNLDEFIDAELREL</sequence>
<dbReference type="PROSITE" id="PS00745">
    <property type="entry name" value="RF_PROK_I"/>
    <property type="match status" value="1"/>
</dbReference>
<dbReference type="PANTHER" id="PTHR43116:SF3">
    <property type="entry name" value="CLASS I PEPTIDE CHAIN RELEASE FACTOR"/>
    <property type="match status" value="1"/>
</dbReference>
<accession>A0A554LJA1</accession>
<evidence type="ECO:0000313" key="8">
    <source>
        <dbReference type="EMBL" id="TSC92942.1"/>
    </source>
</evidence>
<dbReference type="PANTHER" id="PTHR43116">
    <property type="entry name" value="PEPTIDE CHAIN RELEASE FACTOR 2"/>
    <property type="match status" value="1"/>
</dbReference>
<dbReference type="HAMAP" id="MF_00094">
    <property type="entry name" value="Rel_fac_2"/>
    <property type="match status" value="1"/>
</dbReference>
<keyword evidence="2 4" id="KW-0488">Methylation</keyword>
<dbReference type="Proteomes" id="UP000316495">
    <property type="component" value="Unassembled WGS sequence"/>
</dbReference>
<dbReference type="Gene3D" id="3.30.70.1660">
    <property type="match status" value="1"/>
</dbReference>
<dbReference type="InterPro" id="IPR045853">
    <property type="entry name" value="Pep_chain_release_fac_I_sf"/>
</dbReference>
<dbReference type="InterPro" id="IPR004374">
    <property type="entry name" value="PrfB"/>
</dbReference>
<dbReference type="Gene3D" id="1.20.58.410">
    <property type="entry name" value="Release factor"/>
    <property type="match status" value="1"/>
</dbReference>
<comment type="caution">
    <text evidence="8">The sequence shown here is derived from an EMBL/GenBank/DDBJ whole genome shotgun (WGS) entry which is preliminary data.</text>
</comment>
<dbReference type="InterPro" id="IPR005139">
    <property type="entry name" value="PCRF"/>
</dbReference>
<comment type="PTM">
    <text evidence="4">Methylated by PrmC. Methylation increases the termination efficiency of RF2.</text>
</comment>
<organism evidence="8 9">
    <name type="scientific">Candidatus Berkelbacteria bacterium Athens1014_28</name>
    <dbReference type="NCBI Taxonomy" id="2017145"/>
    <lineage>
        <taxon>Bacteria</taxon>
        <taxon>Candidatus Berkelbacteria</taxon>
    </lineage>
</organism>
<dbReference type="Gene3D" id="3.30.160.20">
    <property type="match status" value="1"/>
</dbReference>
<evidence type="ECO:0000259" key="7">
    <source>
        <dbReference type="PROSITE" id="PS00745"/>
    </source>
</evidence>
<feature type="modified residue" description="N5-methylglutamine" evidence="4">
    <location>
        <position position="230"/>
    </location>
</feature>
<keyword evidence="6" id="KW-0175">Coiled coil</keyword>
<feature type="coiled-coil region" evidence="6">
    <location>
        <begin position="259"/>
        <end position="286"/>
    </location>
</feature>
<dbReference type="NCBIfam" id="TIGR00020">
    <property type="entry name" value="prfB"/>
    <property type="match status" value="1"/>
</dbReference>
<proteinExistence type="inferred from homology"/>
<evidence type="ECO:0000256" key="4">
    <source>
        <dbReference type="HAMAP-Rule" id="MF_00094"/>
    </source>
</evidence>
<evidence type="ECO:0000256" key="6">
    <source>
        <dbReference type="SAM" id="Coils"/>
    </source>
</evidence>
<evidence type="ECO:0000256" key="1">
    <source>
        <dbReference type="ARBA" id="ARBA00010835"/>
    </source>
</evidence>
<evidence type="ECO:0000313" key="9">
    <source>
        <dbReference type="Proteomes" id="UP000316495"/>
    </source>
</evidence>
<comment type="similarity">
    <text evidence="1 4">Belongs to the prokaryotic/mitochondrial release factor family.</text>
</comment>
<feature type="domain" description="Prokaryotic-type class I peptide chain release factors" evidence="7">
    <location>
        <begin position="223"/>
        <end position="239"/>
    </location>
</feature>
<keyword evidence="3 4" id="KW-0648">Protein biosynthesis</keyword>
<dbReference type="Pfam" id="PF03462">
    <property type="entry name" value="PCRF"/>
    <property type="match status" value="1"/>
</dbReference>
<dbReference type="SUPFAM" id="SSF75620">
    <property type="entry name" value="Release factor"/>
    <property type="match status" value="1"/>
</dbReference>
<dbReference type="AlphaFoldDB" id="A0A554LJA1"/>
<dbReference type="SMART" id="SM00937">
    <property type="entry name" value="PCRF"/>
    <property type="match status" value="1"/>
</dbReference>
<comment type="subcellular location">
    <subcellularLocation>
        <location evidence="4">Cytoplasm</location>
    </subcellularLocation>
</comment>
<keyword evidence="4" id="KW-0963">Cytoplasm</keyword>
<reference evidence="8 9" key="1">
    <citation type="submission" date="2017-07" db="EMBL/GenBank/DDBJ databases">
        <title>Mechanisms for carbon and nitrogen cycling indicate functional differentiation within the Candidate Phyla Radiation.</title>
        <authorList>
            <person name="Danczak R.E."/>
            <person name="Johnston M.D."/>
            <person name="Kenah C."/>
            <person name="Slattery M."/>
            <person name="Wrighton K.C."/>
            <person name="Wilkins M.J."/>
        </authorList>
    </citation>
    <scope>NUCLEOTIDE SEQUENCE [LARGE SCALE GENOMIC DNA]</scope>
    <source>
        <strain evidence="8">Athens1014_28</strain>
    </source>
</reference>
<dbReference type="EMBL" id="VMGN01000058">
    <property type="protein sequence ID" value="TSC92942.1"/>
    <property type="molecule type" value="Genomic_DNA"/>
</dbReference>
<name>A0A554LJA1_9BACT</name>
<comment type="function">
    <text evidence="4">Peptide chain release factor 2 directs the termination of translation in response to the peptide chain termination codons UGA and UAA.</text>
</comment>
<dbReference type="InterPro" id="IPR000352">
    <property type="entry name" value="Pep_chain_release_fac_I"/>
</dbReference>
<evidence type="ECO:0000256" key="2">
    <source>
        <dbReference type="ARBA" id="ARBA00022481"/>
    </source>
</evidence>
<dbReference type="GO" id="GO:0005737">
    <property type="term" value="C:cytoplasm"/>
    <property type="evidence" value="ECO:0007669"/>
    <property type="project" value="UniProtKB-SubCell"/>
</dbReference>
<evidence type="ECO:0000256" key="3">
    <source>
        <dbReference type="ARBA" id="ARBA00022917"/>
    </source>
</evidence>
<dbReference type="Pfam" id="PF00472">
    <property type="entry name" value="RF-1"/>
    <property type="match status" value="1"/>
</dbReference>
<evidence type="ECO:0000256" key="5">
    <source>
        <dbReference type="NCBIfam" id="TIGR00020"/>
    </source>
</evidence>
<dbReference type="GO" id="GO:0016149">
    <property type="term" value="F:translation release factor activity, codon specific"/>
    <property type="evidence" value="ECO:0007669"/>
    <property type="project" value="UniProtKB-UniRule"/>
</dbReference>
<protein>
    <recommendedName>
        <fullName evidence="4 5">Peptide chain release factor 2</fullName>
        <shortName evidence="4">RF-2</shortName>
    </recommendedName>
</protein>